<dbReference type="PANTHER" id="PTHR47332">
    <property type="entry name" value="SET DOMAIN-CONTAINING PROTEIN 5"/>
    <property type="match status" value="1"/>
</dbReference>
<gene>
    <name evidence="2" type="ORF">D9619_000361</name>
</gene>
<reference evidence="2 3" key="1">
    <citation type="journal article" date="2020" name="ISME J.">
        <title>Uncovering the hidden diversity of litter-decomposition mechanisms in mushroom-forming fungi.</title>
        <authorList>
            <person name="Floudas D."/>
            <person name="Bentzer J."/>
            <person name="Ahren D."/>
            <person name="Johansson T."/>
            <person name="Persson P."/>
            <person name="Tunlid A."/>
        </authorList>
    </citation>
    <scope>NUCLEOTIDE SEQUENCE [LARGE SCALE GENOMIC DNA]</scope>
    <source>
        <strain evidence="2 3">CBS 101986</strain>
    </source>
</reference>
<feature type="domain" description="SET" evidence="1">
    <location>
        <begin position="92"/>
        <end position="269"/>
    </location>
</feature>
<dbReference type="CDD" id="cd20071">
    <property type="entry name" value="SET_SMYD"/>
    <property type="match status" value="1"/>
</dbReference>
<keyword evidence="3" id="KW-1185">Reference proteome</keyword>
<dbReference type="AlphaFoldDB" id="A0A8H5F364"/>
<organism evidence="2 3">
    <name type="scientific">Psilocybe cf. subviscida</name>
    <dbReference type="NCBI Taxonomy" id="2480587"/>
    <lineage>
        <taxon>Eukaryota</taxon>
        <taxon>Fungi</taxon>
        <taxon>Dikarya</taxon>
        <taxon>Basidiomycota</taxon>
        <taxon>Agaricomycotina</taxon>
        <taxon>Agaricomycetes</taxon>
        <taxon>Agaricomycetidae</taxon>
        <taxon>Agaricales</taxon>
        <taxon>Agaricineae</taxon>
        <taxon>Strophariaceae</taxon>
        <taxon>Psilocybe</taxon>
    </lineage>
</organism>
<name>A0A8H5F364_9AGAR</name>
<dbReference type="Pfam" id="PF00856">
    <property type="entry name" value="SET"/>
    <property type="match status" value="1"/>
</dbReference>
<protein>
    <recommendedName>
        <fullName evidence="1">SET domain-containing protein</fullName>
    </recommendedName>
</protein>
<sequence length="398" mass="44870">MLPHGKAAHISLPPDWNQYIGDLATFVTLENGDAVVDADFGRISVTTVPPRSHAGTDDPDGHTEFLYISEATRNKVFNLPGFPQPVNTPKIPRYEVREAPGKGRGVFATCDMHPGDLIWAERPFIVDLTVLVLQKGYRVGDHHTGHHRHAMQLYASERIMETLVNRMTPERKAEFMSLANSHKEDGSGPCLGITRTNQIGIRMVEGKAKPGIDSSADPLQYVATGYALSLMNHSCIANVQHTFHFASFSARVYARAHIKKGDELCFSYTNARGLAEERQKALSPYGFRCTCRLCLADEEINTFWLSFGPRSYILAQFVLTDLLKEDLHNPFHKKSPAQKKARLEFYRDKIGKAESLQRESKIYGHAAPQHLLCILHELHKRAGNEVKRRRYAILVSRW</sequence>
<accession>A0A8H5F364</accession>
<dbReference type="InterPro" id="IPR001214">
    <property type="entry name" value="SET_dom"/>
</dbReference>
<evidence type="ECO:0000259" key="1">
    <source>
        <dbReference type="PROSITE" id="PS50280"/>
    </source>
</evidence>
<evidence type="ECO:0000313" key="2">
    <source>
        <dbReference type="EMBL" id="KAF5321583.1"/>
    </source>
</evidence>
<dbReference type="Gene3D" id="2.170.270.10">
    <property type="entry name" value="SET domain"/>
    <property type="match status" value="1"/>
</dbReference>
<dbReference type="OrthoDB" id="5945798at2759"/>
<dbReference type="Proteomes" id="UP000567179">
    <property type="component" value="Unassembled WGS sequence"/>
</dbReference>
<comment type="caution">
    <text evidence="2">The sequence shown here is derived from an EMBL/GenBank/DDBJ whole genome shotgun (WGS) entry which is preliminary data.</text>
</comment>
<dbReference type="PROSITE" id="PS50280">
    <property type="entry name" value="SET"/>
    <property type="match status" value="1"/>
</dbReference>
<dbReference type="SMART" id="SM00317">
    <property type="entry name" value="SET"/>
    <property type="match status" value="1"/>
</dbReference>
<evidence type="ECO:0000313" key="3">
    <source>
        <dbReference type="Proteomes" id="UP000567179"/>
    </source>
</evidence>
<dbReference type="PANTHER" id="PTHR47332:SF4">
    <property type="entry name" value="SET DOMAIN-CONTAINING PROTEIN 5"/>
    <property type="match status" value="1"/>
</dbReference>
<dbReference type="EMBL" id="JAACJJ010000028">
    <property type="protein sequence ID" value="KAF5321583.1"/>
    <property type="molecule type" value="Genomic_DNA"/>
</dbReference>
<dbReference type="SUPFAM" id="SSF82199">
    <property type="entry name" value="SET domain"/>
    <property type="match status" value="1"/>
</dbReference>
<dbReference type="InterPro" id="IPR053185">
    <property type="entry name" value="SET_domain_protein"/>
</dbReference>
<proteinExistence type="predicted"/>
<dbReference type="InterPro" id="IPR046341">
    <property type="entry name" value="SET_dom_sf"/>
</dbReference>